<dbReference type="RefSeq" id="YP_001604317.1">
    <property type="nucleotide sequence ID" value="NC_010154.1"/>
</dbReference>
<reference evidence="2" key="1">
    <citation type="journal article" date="2008" name="J. Virol.">
        <title>Structure of the acidianus filamentous virus 3 and comparative genomics of related archaeal lipothrixviruses.</title>
        <authorList>
            <person name="Vestergaard G."/>
            <person name="Aramayo R."/>
            <person name="Basta T."/>
            <person name="Haring M."/>
            <person name="Peng X."/>
            <person name="Brugger K."/>
            <person name="Chen L."/>
            <person name="Rachel R."/>
            <person name="Boisset N."/>
            <person name="Garrett R.A."/>
            <person name="Prangishvili D."/>
        </authorList>
    </citation>
    <scope>NUCLEOTIDE SEQUENCE [LARGE SCALE GENOMIC DNA]</scope>
</reference>
<dbReference type="EMBL" id="AM087123">
    <property type="protein sequence ID" value="CAJ31713.1"/>
    <property type="molecule type" value="Genomic_DNA"/>
</dbReference>
<name>A7WKW6_9VIRU</name>
<dbReference type="Proteomes" id="UP000008745">
    <property type="component" value="Segment"/>
</dbReference>
<accession>A7WKW6</accession>
<dbReference type="GeneID" id="5797979"/>
<evidence type="ECO:0000313" key="1">
    <source>
        <dbReference type="EMBL" id="CAJ31713.1"/>
    </source>
</evidence>
<organism evidence="1 2">
    <name type="scientific">Betalipothrixvirus puteoliense</name>
    <dbReference type="NCBI Taxonomy" id="346884"/>
    <lineage>
        <taxon>Viruses</taxon>
        <taxon>Adnaviria</taxon>
        <taxon>Zilligvirae</taxon>
        <taxon>Taleaviricota</taxon>
        <taxon>Tokiviricetes</taxon>
        <taxon>Ligamenvirales</taxon>
        <taxon>Lipothrixviridae</taxon>
        <taxon>Betalipothrixvirus</taxon>
    </lineage>
</organism>
<dbReference type="KEGG" id="vg:5797979"/>
<keyword evidence="2" id="KW-1185">Reference proteome</keyword>
<protein>
    <submittedName>
        <fullName evidence="1">Uncharacterized protein</fullName>
    </submittedName>
</protein>
<proteinExistence type="predicted"/>
<evidence type="ECO:0000313" key="2">
    <source>
        <dbReference type="Proteomes" id="UP000008745"/>
    </source>
</evidence>
<sequence>MVDVASLVACAVVSFLERISRFIAENVDLFLLIVPVGDVISFITSTPILSRLASLLQIF</sequence>
<dbReference type="OrthoDB" id="27092at10239"/>